<protein>
    <submittedName>
        <fullName evidence="2">Uncharacterized protein</fullName>
    </submittedName>
</protein>
<accession>A0A058Z4D5</accession>
<evidence type="ECO:0000256" key="1">
    <source>
        <dbReference type="SAM" id="MobiDB-lite"/>
    </source>
</evidence>
<organism evidence="2">
    <name type="scientific">Fonticula alba</name>
    <name type="common">Slime mold</name>
    <dbReference type="NCBI Taxonomy" id="691883"/>
    <lineage>
        <taxon>Eukaryota</taxon>
        <taxon>Rotosphaerida</taxon>
        <taxon>Fonticulaceae</taxon>
        <taxon>Fonticula</taxon>
    </lineage>
</organism>
<proteinExistence type="predicted"/>
<sequence>MRSAWSSRRSASREGSFIAPAAGSAPAGPPPMRLRRIRPPRPRPRLLRRRRRRRPLAPAIPLGPSR</sequence>
<dbReference type="AlphaFoldDB" id="A0A058Z4D5"/>
<dbReference type="GeneID" id="20528932"/>
<feature type="compositionally biased region" description="Basic residues" evidence="1">
    <location>
        <begin position="33"/>
        <end position="55"/>
    </location>
</feature>
<dbReference type="EMBL" id="KB932207">
    <property type="protein sequence ID" value="KCV68788.1"/>
    <property type="molecule type" value="Genomic_DNA"/>
</dbReference>
<dbReference type="Proteomes" id="UP000030693">
    <property type="component" value="Unassembled WGS sequence"/>
</dbReference>
<evidence type="ECO:0000313" key="2">
    <source>
        <dbReference type="EMBL" id="KCV68788.1"/>
    </source>
</evidence>
<dbReference type="RefSeq" id="XP_009496359.1">
    <property type="nucleotide sequence ID" value="XM_009498084.1"/>
</dbReference>
<reference evidence="2" key="1">
    <citation type="submission" date="2013-04" db="EMBL/GenBank/DDBJ databases">
        <title>The Genome Sequence of Fonticula alba ATCC 38817.</title>
        <authorList>
            <consortium name="The Broad Institute Genomics Platform"/>
            <person name="Russ C."/>
            <person name="Cuomo C."/>
            <person name="Burger G."/>
            <person name="Gray M.W."/>
            <person name="Holland P.W.H."/>
            <person name="King N."/>
            <person name="Lang F.B.F."/>
            <person name="Roger A.J."/>
            <person name="Ruiz-Trillo I."/>
            <person name="Brown M."/>
            <person name="Walker B."/>
            <person name="Young S."/>
            <person name="Zeng Q."/>
            <person name="Gargeya S."/>
            <person name="Fitzgerald M."/>
            <person name="Haas B."/>
            <person name="Abouelleil A."/>
            <person name="Allen A.W."/>
            <person name="Alvarado L."/>
            <person name="Arachchi H.M."/>
            <person name="Berlin A.M."/>
            <person name="Chapman S.B."/>
            <person name="Gainer-Dewar J."/>
            <person name="Goldberg J."/>
            <person name="Griggs A."/>
            <person name="Gujja S."/>
            <person name="Hansen M."/>
            <person name="Howarth C."/>
            <person name="Imamovic A."/>
            <person name="Ireland A."/>
            <person name="Larimer J."/>
            <person name="McCowan C."/>
            <person name="Murphy C."/>
            <person name="Pearson M."/>
            <person name="Poon T.W."/>
            <person name="Priest M."/>
            <person name="Roberts A."/>
            <person name="Saif S."/>
            <person name="Shea T."/>
            <person name="Sisk P."/>
            <person name="Sykes S."/>
            <person name="Wortman J."/>
            <person name="Nusbaum C."/>
            <person name="Birren B."/>
        </authorList>
    </citation>
    <scope>NUCLEOTIDE SEQUENCE [LARGE SCALE GENOMIC DNA]</scope>
    <source>
        <strain evidence="2">ATCC 38817</strain>
    </source>
</reference>
<feature type="compositionally biased region" description="Low complexity" evidence="1">
    <location>
        <begin position="56"/>
        <end position="66"/>
    </location>
</feature>
<gene>
    <name evidence="2" type="ORF">H696_04207</name>
</gene>
<feature type="region of interest" description="Disordered" evidence="1">
    <location>
        <begin position="1"/>
        <end position="66"/>
    </location>
</feature>
<evidence type="ECO:0000313" key="3">
    <source>
        <dbReference type="Proteomes" id="UP000030693"/>
    </source>
</evidence>
<keyword evidence="3" id="KW-1185">Reference proteome</keyword>
<name>A0A058Z4D5_FONAL</name>